<dbReference type="PANTHER" id="PTHR43175:SF1">
    <property type="entry name" value="CARBONIC ANHYDRASE-LIKE PROTEIN YBCF-RELATED"/>
    <property type="match status" value="1"/>
</dbReference>
<accession>A0A561D555</accession>
<dbReference type="EMBL" id="VIVN01000009">
    <property type="protein sequence ID" value="TWD98583.1"/>
    <property type="molecule type" value="Genomic_DNA"/>
</dbReference>
<evidence type="ECO:0000313" key="2">
    <source>
        <dbReference type="EMBL" id="TWD98583.1"/>
    </source>
</evidence>
<gene>
    <name evidence="2" type="ORF">FB550_10989</name>
</gene>
<dbReference type="Proteomes" id="UP000319671">
    <property type="component" value="Unassembled WGS sequence"/>
</dbReference>
<dbReference type="GO" id="GO:0008270">
    <property type="term" value="F:zinc ion binding"/>
    <property type="evidence" value="ECO:0007669"/>
    <property type="project" value="InterPro"/>
</dbReference>
<dbReference type="Gene3D" id="3.40.1050.10">
    <property type="entry name" value="Carbonic anhydrase"/>
    <property type="match status" value="1"/>
</dbReference>
<evidence type="ECO:0000313" key="3">
    <source>
        <dbReference type="Proteomes" id="UP000319671"/>
    </source>
</evidence>
<comment type="caution">
    <text evidence="2">The sequence shown here is derived from an EMBL/GenBank/DDBJ whole genome shotgun (WGS) entry which is preliminary data.</text>
</comment>
<reference evidence="2 3" key="1">
    <citation type="submission" date="2019-06" db="EMBL/GenBank/DDBJ databases">
        <title>Sorghum-associated microbial communities from plants grown in Nebraska, USA.</title>
        <authorList>
            <person name="Schachtman D."/>
        </authorList>
    </citation>
    <scope>NUCLEOTIDE SEQUENCE [LARGE SCALE GENOMIC DNA]</scope>
    <source>
        <strain evidence="2 3">2482</strain>
    </source>
</reference>
<keyword evidence="3" id="KW-1185">Reference proteome</keyword>
<dbReference type="InterPro" id="IPR036874">
    <property type="entry name" value="Carbonic_anhydrase_sf"/>
</dbReference>
<name>A0A561D555_9BACI</name>
<dbReference type="RefSeq" id="WP_144566484.1">
    <property type="nucleotide sequence ID" value="NZ_VIVN01000009.1"/>
</dbReference>
<dbReference type="PANTHER" id="PTHR43175">
    <property type="entry name" value="CARBONIC ANHYDRASE"/>
    <property type="match status" value="1"/>
</dbReference>
<dbReference type="InterPro" id="IPR001765">
    <property type="entry name" value="Carbonic_anhydrase"/>
</dbReference>
<dbReference type="GO" id="GO:0004089">
    <property type="term" value="F:carbonate dehydratase activity"/>
    <property type="evidence" value="ECO:0007669"/>
    <property type="project" value="InterPro"/>
</dbReference>
<evidence type="ECO:0000256" key="1">
    <source>
        <dbReference type="ARBA" id="ARBA00006217"/>
    </source>
</evidence>
<protein>
    <submittedName>
        <fullName evidence="2">Carbonic anhydrase</fullName>
    </submittedName>
</protein>
<proteinExistence type="inferred from homology"/>
<comment type="similarity">
    <text evidence="1">Belongs to the beta-class carbonic anhydrase family.</text>
</comment>
<dbReference type="AlphaFoldDB" id="A0A561D555"/>
<dbReference type="SUPFAM" id="SSF53056">
    <property type="entry name" value="beta-carbonic anhydrase, cab"/>
    <property type="match status" value="1"/>
</dbReference>
<organism evidence="2 3">
    <name type="scientific">Neobacillus bataviensis</name>
    <dbReference type="NCBI Taxonomy" id="220685"/>
    <lineage>
        <taxon>Bacteria</taxon>
        <taxon>Bacillati</taxon>
        <taxon>Bacillota</taxon>
        <taxon>Bacilli</taxon>
        <taxon>Bacillales</taxon>
        <taxon>Bacillaceae</taxon>
        <taxon>Neobacillus</taxon>
    </lineage>
</organism>
<sequence length="164" mass="19241">MSRDEKKKVLYVIGMDHKLERFIKKETNVNPENMIILQRYQPVISHPFDELMRDIIIAVFQENVEEIVVAFADHYHKNTEDILIKVNKNKELKDKIQTLDYLFNNTNPEFPKGTVSEWLQGGKTLMDGVQKTVHIIRHHPLIPSHVKVKELFIKQENEKLSGIV</sequence>